<accession>A0A382DLY2</accession>
<reference evidence="1" key="1">
    <citation type="submission" date="2018-05" db="EMBL/GenBank/DDBJ databases">
        <authorList>
            <person name="Lanie J.A."/>
            <person name="Ng W.-L."/>
            <person name="Kazmierczak K.M."/>
            <person name="Andrzejewski T.M."/>
            <person name="Davidsen T.M."/>
            <person name="Wayne K.J."/>
            <person name="Tettelin H."/>
            <person name="Glass J.I."/>
            <person name="Rusch D."/>
            <person name="Podicherti R."/>
            <person name="Tsui H.-C.T."/>
            <person name="Winkler M.E."/>
        </authorList>
    </citation>
    <scope>NUCLEOTIDE SEQUENCE</scope>
</reference>
<protein>
    <submittedName>
        <fullName evidence="1">Uncharacterized protein</fullName>
    </submittedName>
</protein>
<gene>
    <name evidence="1" type="ORF">METZ01_LOCUS191487</name>
</gene>
<dbReference type="EMBL" id="UINC01039727">
    <property type="protein sequence ID" value="SVB38633.1"/>
    <property type="molecule type" value="Genomic_DNA"/>
</dbReference>
<name>A0A382DLY2_9ZZZZ</name>
<organism evidence="1">
    <name type="scientific">marine metagenome</name>
    <dbReference type="NCBI Taxonomy" id="408172"/>
    <lineage>
        <taxon>unclassified sequences</taxon>
        <taxon>metagenomes</taxon>
        <taxon>ecological metagenomes</taxon>
    </lineage>
</organism>
<proteinExistence type="predicted"/>
<dbReference type="AlphaFoldDB" id="A0A382DLY2"/>
<feature type="non-terminal residue" evidence="1">
    <location>
        <position position="52"/>
    </location>
</feature>
<sequence>MVFKIQLTTEQEHYIALAIDQLESNSNRSNTEEIAFHLWAMRPVYQPILAST</sequence>
<evidence type="ECO:0000313" key="1">
    <source>
        <dbReference type="EMBL" id="SVB38633.1"/>
    </source>
</evidence>